<feature type="region of interest" description="Disordered" evidence="3">
    <location>
        <begin position="1"/>
        <end position="79"/>
    </location>
</feature>
<evidence type="ECO:0000256" key="3">
    <source>
        <dbReference type="SAM" id="MobiDB-lite"/>
    </source>
</evidence>
<dbReference type="Pfam" id="PF05964">
    <property type="entry name" value="FYRN"/>
    <property type="match status" value="1"/>
</dbReference>
<dbReference type="Proteomes" id="UP001150538">
    <property type="component" value="Unassembled WGS sequence"/>
</dbReference>
<dbReference type="PANTHER" id="PTHR22715">
    <property type="entry name" value="TRANSFORMING GROWTH FACTOR BETA REGULATED GENE 1"/>
    <property type="match status" value="1"/>
</dbReference>
<dbReference type="AlphaFoldDB" id="A0A9W7ZS10"/>
<gene>
    <name evidence="4" type="ORF">H4219_004560</name>
</gene>
<dbReference type="OrthoDB" id="285793at2759"/>
<feature type="region of interest" description="Disordered" evidence="3">
    <location>
        <begin position="502"/>
        <end position="617"/>
    </location>
</feature>
<comment type="subcellular location">
    <subcellularLocation>
        <location evidence="1">Nucleus</location>
    </subcellularLocation>
</comment>
<feature type="region of interest" description="Disordered" evidence="3">
    <location>
        <begin position="216"/>
        <end position="341"/>
    </location>
</feature>
<evidence type="ECO:0000256" key="2">
    <source>
        <dbReference type="ARBA" id="ARBA00023242"/>
    </source>
</evidence>
<keyword evidence="5" id="KW-1185">Reference proteome</keyword>
<dbReference type="Gene3D" id="3.30.160.360">
    <property type="match status" value="1"/>
</dbReference>
<feature type="compositionally biased region" description="Acidic residues" evidence="3">
    <location>
        <begin position="152"/>
        <end position="163"/>
    </location>
</feature>
<comment type="caution">
    <text evidence="4">The sequence shown here is derived from an EMBL/GenBank/DDBJ whole genome shotgun (WGS) entry which is preliminary data.</text>
</comment>
<evidence type="ECO:0000313" key="5">
    <source>
        <dbReference type="Proteomes" id="UP001150538"/>
    </source>
</evidence>
<feature type="compositionally biased region" description="Polar residues" evidence="3">
    <location>
        <begin position="31"/>
        <end position="51"/>
    </location>
</feature>
<dbReference type="EMBL" id="JANBPU010000171">
    <property type="protein sequence ID" value="KAJ1914947.1"/>
    <property type="molecule type" value="Genomic_DNA"/>
</dbReference>
<dbReference type="SMART" id="SM00541">
    <property type="entry name" value="FYRN"/>
    <property type="match status" value="1"/>
</dbReference>
<feature type="compositionally biased region" description="Basic and acidic residues" evidence="3">
    <location>
        <begin position="516"/>
        <end position="530"/>
    </location>
</feature>
<dbReference type="SMART" id="SM00542">
    <property type="entry name" value="FYRC"/>
    <property type="match status" value="1"/>
</dbReference>
<sequence length="617" mass="67982">MQLASTTTSIDGATAASISPNKDYHLRSQNEKYINSSSAHSNQVHSASENAIATDEDDDNDNHGPPNFTGNIGKEWSPRANDVAATPVQQNNHSANEEKYRKLKRKLKEVLEENRRVTALSKRKDRQIARLRQEKELLLDHIEKKQKGWDDSRDDDGDDDDDLLSVSSSASSQGGRAQSDGEDSDVSLMHHYNKRWAKNAAHAGYQEYYSQRNHNNAFVPGVDPSQPTMSTPHRNHASIGSAGVSGRHHHRTHKNSPLLPSASAKTTPLRNHEYYDHAGMSPATPLEDESPYHHHGMPPMLGADDDEGEAGSMAVAQRTGRLSRKKRRQQEISSRVRSVQPVPRDKDGNYILPIQVGILTVLDLGHVVWDRDTFHNERYIWPVGYTVQREYGSMVDPEKNVIYTCRITDGGDGPRFHIEPEDMPDKPIIATSATGAWTHAVKVVNQIRQRDHSNSASGPDYFGFSHPTIAKMIQDLPGVDKCRNYVLQKFVEMKERHVRGVMKKGRGGKPQASMLDRGRRALEAQKDRPENATILKGLAANETAAASSSTSTSETDKTFSKADSLIGTAKQPPPPGIPESEEGGGSDAMAASPRQESKEAVEEGESAGQQDPSSAAV</sequence>
<dbReference type="InterPro" id="IPR003889">
    <property type="entry name" value="FYrich_C"/>
</dbReference>
<dbReference type="GO" id="GO:0005634">
    <property type="term" value="C:nucleus"/>
    <property type="evidence" value="ECO:0007669"/>
    <property type="project" value="UniProtKB-SubCell"/>
</dbReference>
<dbReference type="PROSITE" id="PS51543">
    <property type="entry name" value="FYRC"/>
    <property type="match status" value="1"/>
</dbReference>
<feature type="compositionally biased region" description="Polar residues" evidence="3">
    <location>
        <begin position="1"/>
        <end position="20"/>
    </location>
</feature>
<reference evidence="4" key="1">
    <citation type="submission" date="2022-07" db="EMBL/GenBank/DDBJ databases">
        <title>Phylogenomic reconstructions and comparative analyses of Kickxellomycotina fungi.</title>
        <authorList>
            <person name="Reynolds N.K."/>
            <person name="Stajich J.E."/>
            <person name="Barry K."/>
            <person name="Grigoriev I.V."/>
            <person name="Crous P."/>
            <person name="Smith M.E."/>
        </authorList>
    </citation>
    <scope>NUCLEOTIDE SEQUENCE</scope>
    <source>
        <strain evidence="4">NBRC 100468</strain>
    </source>
</reference>
<dbReference type="PROSITE" id="PS51542">
    <property type="entry name" value="FYRN"/>
    <property type="match status" value="1"/>
</dbReference>
<proteinExistence type="predicted"/>
<accession>A0A9W7ZS10</accession>
<feature type="compositionally biased region" description="Low complexity" evidence="3">
    <location>
        <begin position="539"/>
        <end position="553"/>
    </location>
</feature>
<dbReference type="InterPro" id="IPR040092">
    <property type="entry name" value="TBRG1"/>
</dbReference>
<evidence type="ECO:0000313" key="4">
    <source>
        <dbReference type="EMBL" id="KAJ1914947.1"/>
    </source>
</evidence>
<feature type="compositionally biased region" description="Low complexity" evidence="3">
    <location>
        <begin position="164"/>
        <end position="178"/>
    </location>
</feature>
<protein>
    <submittedName>
        <fullName evidence="4">Uncharacterized protein</fullName>
    </submittedName>
</protein>
<dbReference type="GO" id="GO:0051726">
    <property type="term" value="P:regulation of cell cycle"/>
    <property type="evidence" value="ECO:0007669"/>
    <property type="project" value="TreeGrafter"/>
</dbReference>
<feature type="compositionally biased region" description="Polar residues" evidence="3">
    <location>
        <begin position="607"/>
        <end position="617"/>
    </location>
</feature>
<dbReference type="PANTHER" id="PTHR22715:SF0">
    <property type="entry name" value="TRANSFORMING GROWTH FACTOR BETA REGULATOR 1"/>
    <property type="match status" value="1"/>
</dbReference>
<keyword evidence="2" id="KW-0539">Nucleus</keyword>
<dbReference type="Pfam" id="PF05965">
    <property type="entry name" value="FYRC"/>
    <property type="match status" value="1"/>
</dbReference>
<organism evidence="4 5">
    <name type="scientific">Mycoemilia scoparia</name>
    <dbReference type="NCBI Taxonomy" id="417184"/>
    <lineage>
        <taxon>Eukaryota</taxon>
        <taxon>Fungi</taxon>
        <taxon>Fungi incertae sedis</taxon>
        <taxon>Zoopagomycota</taxon>
        <taxon>Kickxellomycotina</taxon>
        <taxon>Kickxellomycetes</taxon>
        <taxon>Kickxellales</taxon>
        <taxon>Kickxellaceae</taxon>
        <taxon>Mycoemilia</taxon>
    </lineage>
</organism>
<feature type="region of interest" description="Disordered" evidence="3">
    <location>
        <begin position="146"/>
        <end position="184"/>
    </location>
</feature>
<name>A0A9W7ZS10_9FUNG</name>
<evidence type="ECO:0000256" key="1">
    <source>
        <dbReference type="ARBA" id="ARBA00004123"/>
    </source>
</evidence>
<dbReference type="InterPro" id="IPR003888">
    <property type="entry name" value="FYrich_N"/>
</dbReference>